<keyword evidence="2" id="KW-1185">Reference proteome</keyword>
<proteinExistence type="predicted"/>
<reference evidence="1" key="1">
    <citation type="submission" date="2020-06" db="EMBL/GenBank/DDBJ databases">
        <title>WGS assembly of Ceratodon purpureus strain R40.</title>
        <authorList>
            <person name="Carey S.B."/>
            <person name="Jenkins J."/>
            <person name="Shu S."/>
            <person name="Lovell J.T."/>
            <person name="Sreedasyam A."/>
            <person name="Maumus F."/>
            <person name="Tiley G.P."/>
            <person name="Fernandez-Pozo N."/>
            <person name="Barry K."/>
            <person name="Chen C."/>
            <person name="Wang M."/>
            <person name="Lipzen A."/>
            <person name="Daum C."/>
            <person name="Saski C.A."/>
            <person name="Payton A.C."/>
            <person name="Mcbreen J.C."/>
            <person name="Conrad R.E."/>
            <person name="Kollar L.M."/>
            <person name="Olsson S."/>
            <person name="Huttunen S."/>
            <person name="Landis J.B."/>
            <person name="Wickett N.J."/>
            <person name="Johnson M.G."/>
            <person name="Rensing S.A."/>
            <person name="Grimwood J."/>
            <person name="Schmutz J."/>
            <person name="Mcdaniel S.F."/>
        </authorList>
    </citation>
    <scope>NUCLEOTIDE SEQUENCE</scope>
    <source>
        <strain evidence="1">R40</strain>
    </source>
</reference>
<dbReference type="SUPFAM" id="SSF54529">
    <property type="entry name" value="Mitochondrial glycoprotein MAM33-like"/>
    <property type="match status" value="1"/>
</dbReference>
<evidence type="ECO:0008006" key="3">
    <source>
        <dbReference type="Google" id="ProtNLM"/>
    </source>
</evidence>
<comment type="caution">
    <text evidence="1">The sequence shown here is derived from an EMBL/GenBank/DDBJ whole genome shotgun (WGS) entry which is preliminary data.</text>
</comment>
<dbReference type="InterPro" id="IPR003428">
    <property type="entry name" value="MAM33"/>
</dbReference>
<dbReference type="PANTHER" id="PTHR10826">
    <property type="entry name" value="COMPLEMENT COMPONENT 1"/>
    <property type="match status" value="1"/>
</dbReference>
<name>A0A8T0IYQ8_CERPU</name>
<sequence>MMQASVRAASWIIARTGKKGIESAGLQRVGRLIPGGMSRGSSQLVTRQWLCGHGSQLALLKSFSASAHMCGSVTGGGIDECEVVQGLREEVRRLKAANVVRVVEPPEPFVLREKPGCMDVILQREFDHENINVECELLIHPQDVSDEDDNVHNDSVKVPYALLINLRITITKDGSEALEISCQCHGDEYFINYISYHENISEVGHDHAVHEKQLSEDLKREFIFYLFLRGFDDEMAVFLHQYFEKKRNEERITNFEKVAAILAEN</sequence>
<protein>
    <recommendedName>
        <fullName evidence="3">Mitochondrial glycoprotein</fullName>
    </recommendedName>
</protein>
<dbReference type="EMBL" id="CM026422">
    <property type="protein sequence ID" value="KAG0587856.1"/>
    <property type="molecule type" value="Genomic_DNA"/>
</dbReference>
<organism evidence="1 2">
    <name type="scientific">Ceratodon purpureus</name>
    <name type="common">Fire moss</name>
    <name type="synonym">Dicranum purpureum</name>
    <dbReference type="NCBI Taxonomy" id="3225"/>
    <lineage>
        <taxon>Eukaryota</taxon>
        <taxon>Viridiplantae</taxon>
        <taxon>Streptophyta</taxon>
        <taxon>Embryophyta</taxon>
        <taxon>Bryophyta</taxon>
        <taxon>Bryophytina</taxon>
        <taxon>Bryopsida</taxon>
        <taxon>Dicranidae</taxon>
        <taxon>Pseudoditrichales</taxon>
        <taxon>Ditrichaceae</taxon>
        <taxon>Ceratodon</taxon>
    </lineage>
</organism>
<dbReference type="GO" id="GO:0005759">
    <property type="term" value="C:mitochondrial matrix"/>
    <property type="evidence" value="ECO:0007669"/>
    <property type="project" value="InterPro"/>
</dbReference>
<evidence type="ECO:0000313" key="2">
    <source>
        <dbReference type="Proteomes" id="UP000822688"/>
    </source>
</evidence>
<dbReference type="Pfam" id="PF02330">
    <property type="entry name" value="MAM33"/>
    <property type="match status" value="1"/>
</dbReference>
<dbReference type="PANTHER" id="PTHR10826:SF1">
    <property type="entry name" value="COMPLEMENT COMPONENT 1 Q SUBCOMPONENT-BINDING PROTEIN, MITOCHONDRIAL"/>
    <property type="match status" value="1"/>
</dbReference>
<gene>
    <name evidence="1" type="ORF">KC19_2G196600</name>
</gene>
<evidence type="ECO:0000313" key="1">
    <source>
        <dbReference type="EMBL" id="KAG0587856.1"/>
    </source>
</evidence>
<dbReference type="AlphaFoldDB" id="A0A8T0IYQ8"/>
<dbReference type="Gene3D" id="3.10.280.10">
    <property type="entry name" value="Mitochondrial glycoprotein"/>
    <property type="match status" value="1"/>
</dbReference>
<accession>A0A8T0IYQ8</accession>
<dbReference type="InterPro" id="IPR036561">
    <property type="entry name" value="MAM33_sf"/>
</dbReference>
<dbReference type="Proteomes" id="UP000822688">
    <property type="component" value="Chromosome 2"/>
</dbReference>